<comment type="pathway">
    <text evidence="2">Carbohydrate biosynthesis; dTDP-L-rhamnose biosynthesis.</text>
</comment>
<keyword evidence="2" id="KW-0521">NADP</keyword>
<evidence type="ECO:0000259" key="3">
    <source>
        <dbReference type="Pfam" id="PF04321"/>
    </source>
</evidence>
<evidence type="ECO:0000313" key="4">
    <source>
        <dbReference type="EMBL" id="MBD7968894.1"/>
    </source>
</evidence>
<evidence type="ECO:0000256" key="1">
    <source>
        <dbReference type="ARBA" id="ARBA00010944"/>
    </source>
</evidence>
<keyword evidence="2 4" id="KW-0560">Oxidoreductase</keyword>
<dbReference type="EC" id="1.1.1.133" evidence="2"/>
<comment type="caution">
    <text evidence="4">The sequence shown here is derived from an EMBL/GenBank/DDBJ whole genome shotgun (WGS) entry which is preliminary data.</text>
</comment>
<dbReference type="Gene3D" id="3.90.25.10">
    <property type="entry name" value="UDP-galactose 4-epimerase, domain 1"/>
    <property type="match status" value="1"/>
</dbReference>
<dbReference type="RefSeq" id="WP_191800807.1">
    <property type="nucleotide sequence ID" value="NZ_JACSQL010000005.1"/>
</dbReference>
<dbReference type="InterPro" id="IPR005913">
    <property type="entry name" value="dTDP_dehydrorham_reduct"/>
</dbReference>
<dbReference type="EMBL" id="JACSQL010000005">
    <property type="protein sequence ID" value="MBD7968894.1"/>
    <property type="molecule type" value="Genomic_DNA"/>
</dbReference>
<organism evidence="4 5">
    <name type="scientific">Paenibacillus gallinarum</name>
    <dbReference type="NCBI Taxonomy" id="2762232"/>
    <lineage>
        <taxon>Bacteria</taxon>
        <taxon>Bacillati</taxon>
        <taxon>Bacillota</taxon>
        <taxon>Bacilli</taxon>
        <taxon>Bacillales</taxon>
        <taxon>Paenibacillaceae</taxon>
        <taxon>Paenibacillus</taxon>
    </lineage>
</organism>
<proteinExistence type="inferred from homology"/>
<gene>
    <name evidence="4" type="primary">rfbD</name>
    <name evidence="4" type="ORF">H9647_12535</name>
</gene>
<dbReference type="CDD" id="cd05254">
    <property type="entry name" value="dTDP_HR_like_SDR_e"/>
    <property type="match status" value="1"/>
</dbReference>
<reference evidence="4 5" key="1">
    <citation type="submission" date="2020-08" db="EMBL/GenBank/DDBJ databases">
        <title>A Genomic Blueprint of the Chicken Gut Microbiome.</title>
        <authorList>
            <person name="Gilroy R."/>
            <person name="Ravi A."/>
            <person name="Getino M."/>
            <person name="Pursley I."/>
            <person name="Horton D.L."/>
            <person name="Alikhan N.-F."/>
            <person name="Baker D."/>
            <person name="Gharbi K."/>
            <person name="Hall N."/>
            <person name="Watson M."/>
            <person name="Adriaenssens E.M."/>
            <person name="Foster-Nyarko E."/>
            <person name="Jarju S."/>
            <person name="Secka A."/>
            <person name="Antonio M."/>
            <person name="Oren A."/>
            <person name="Chaudhuri R."/>
            <person name="La Ragione R.M."/>
            <person name="Hildebrand F."/>
            <person name="Pallen M.J."/>
        </authorList>
    </citation>
    <scope>NUCLEOTIDE SEQUENCE [LARGE SCALE GENOMIC DNA]</scope>
    <source>
        <strain evidence="4 5">Sa2BVA9</strain>
    </source>
</reference>
<dbReference type="Gene3D" id="3.40.50.720">
    <property type="entry name" value="NAD(P)-binding Rossmann-like Domain"/>
    <property type="match status" value="1"/>
</dbReference>
<sequence length="295" mass="32767">MKVLVTGAAGQLGKDIVLLLQSKDCEVLACDRNILDITDEEQCQSVVSEFMPDVIIHSAAYTAVDAAESDVEGAYKVNAIGSRNLAVAAEKVQAKIVYISTDYVFNGQSDEPYQEYDNTDPKSIYGKSKRAGEVLTQTLSTRYFIVRTSWVYGLHGNNFVKTMLKLGQEKPLLQVVNDQKGSPTYTVDLAAFLFDLIQTEKYGVYHASNSGSCTWYEFTKAILEDAKDILSIHVTASLEPCGTEQFPRPAPRPQNSVMEHLSIQTNGFTDLQPWRDGLRSFLKQLRDSSVPSERS</sequence>
<dbReference type="NCBIfam" id="TIGR01214">
    <property type="entry name" value="rmlD"/>
    <property type="match status" value="1"/>
</dbReference>
<evidence type="ECO:0000256" key="2">
    <source>
        <dbReference type="RuleBase" id="RU364082"/>
    </source>
</evidence>
<dbReference type="PANTHER" id="PTHR10491">
    <property type="entry name" value="DTDP-4-DEHYDRORHAMNOSE REDUCTASE"/>
    <property type="match status" value="1"/>
</dbReference>
<name>A0ABR8T0R2_9BACL</name>
<keyword evidence="5" id="KW-1185">Reference proteome</keyword>
<dbReference type="Pfam" id="PF04321">
    <property type="entry name" value="RmlD_sub_bind"/>
    <property type="match status" value="1"/>
</dbReference>
<feature type="domain" description="RmlD-like substrate binding" evidence="3">
    <location>
        <begin position="1"/>
        <end position="285"/>
    </location>
</feature>
<dbReference type="GO" id="GO:0008831">
    <property type="term" value="F:dTDP-4-dehydrorhamnose reductase activity"/>
    <property type="evidence" value="ECO:0007669"/>
    <property type="project" value="UniProtKB-EC"/>
</dbReference>
<comment type="similarity">
    <text evidence="1 2">Belongs to the dTDP-4-dehydrorhamnose reductase family.</text>
</comment>
<dbReference type="InterPro" id="IPR029903">
    <property type="entry name" value="RmlD-like-bd"/>
</dbReference>
<dbReference type="InterPro" id="IPR036291">
    <property type="entry name" value="NAD(P)-bd_dom_sf"/>
</dbReference>
<evidence type="ECO:0000313" key="5">
    <source>
        <dbReference type="Proteomes" id="UP000608071"/>
    </source>
</evidence>
<comment type="function">
    <text evidence="2">Catalyzes the reduction of dTDP-6-deoxy-L-lyxo-4-hexulose to yield dTDP-L-rhamnose.</text>
</comment>
<accession>A0ABR8T0R2</accession>
<dbReference type="Proteomes" id="UP000608071">
    <property type="component" value="Unassembled WGS sequence"/>
</dbReference>
<dbReference type="PANTHER" id="PTHR10491:SF4">
    <property type="entry name" value="METHIONINE ADENOSYLTRANSFERASE 2 SUBUNIT BETA"/>
    <property type="match status" value="1"/>
</dbReference>
<protein>
    <recommendedName>
        <fullName evidence="2">dTDP-4-dehydrorhamnose reductase</fullName>
        <ecNumber evidence="2">1.1.1.133</ecNumber>
    </recommendedName>
</protein>
<dbReference type="SUPFAM" id="SSF51735">
    <property type="entry name" value="NAD(P)-binding Rossmann-fold domains"/>
    <property type="match status" value="1"/>
</dbReference>